<dbReference type="EMBL" id="CP036422">
    <property type="protein sequence ID" value="QFU76588.1"/>
    <property type="molecule type" value="Genomic_DNA"/>
</dbReference>
<name>A0A5P9NNV6_9GAMM</name>
<gene>
    <name evidence="3" type="ORF">EY643_13495</name>
</gene>
<evidence type="ECO:0000313" key="4">
    <source>
        <dbReference type="Proteomes" id="UP000326287"/>
    </source>
</evidence>
<sequence length="193" mass="21662">MNLTVLLWSKHRGLYSSKEVLDMRILFAMICLLAGTVTLAQQATVYKTVDDEGVVSFSDTPPASDAGVETVVVDAPAVQADGVYEDNLEAMRETTDRLAEDRMAREKHRAEMREMAARTDAYGGSQQQVVEYDSSPNMYTSGSYYGSGYYRPDYPLRPVHPIVRPPLRPRPPAVQPQRPTHHNSQLMRPMTSR</sequence>
<feature type="compositionally biased region" description="Polar residues" evidence="1">
    <location>
        <begin position="182"/>
        <end position="193"/>
    </location>
</feature>
<dbReference type="OrthoDB" id="5741909at2"/>
<feature type="compositionally biased region" description="Pro residues" evidence="1">
    <location>
        <begin position="163"/>
        <end position="174"/>
    </location>
</feature>
<dbReference type="AlphaFoldDB" id="A0A5P9NNV6"/>
<dbReference type="Pfam" id="PF13511">
    <property type="entry name" value="DUF4124"/>
    <property type="match status" value="1"/>
</dbReference>
<accession>A0A5P9NNV6</accession>
<protein>
    <submittedName>
        <fullName evidence="3">DUF4124 domain-containing protein</fullName>
    </submittedName>
</protein>
<evidence type="ECO:0000313" key="3">
    <source>
        <dbReference type="EMBL" id="QFU76588.1"/>
    </source>
</evidence>
<keyword evidence="4" id="KW-1185">Reference proteome</keyword>
<proteinExistence type="predicted"/>
<dbReference type="KEGG" id="halc:EY643_13495"/>
<dbReference type="InterPro" id="IPR025392">
    <property type="entry name" value="DUF4124"/>
</dbReference>
<evidence type="ECO:0000256" key="1">
    <source>
        <dbReference type="SAM" id="MobiDB-lite"/>
    </source>
</evidence>
<organism evidence="3 4">
    <name type="scientific">Halioglobus maricola</name>
    <dbReference type="NCBI Taxonomy" id="2601894"/>
    <lineage>
        <taxon>Bacteria</taxon>
        <taxon>Pseudomonadati</taxon>
        <taxon>Pseudomonadota</taxon>
        <taxon>Gammaproteobacteria</taxon>
        <taxon>Cellvibrionales</taxon>
        <taxon>Halieaceae</taxon>
        <taxon>Halioglobus</taxon>
    </lineage>
</organism>
<feature type="region of interest" description="Disordered" evidence="1">
    <location>
        <begin position="161"/>
        <end position="193"/>
    </location>
</feature>
<feature type="domain" description="DUF4124" evidence="2">
    <location>
        <begin position="32"/>
        <end position="80"/>
    </location>
</feature>
<evidence type="ECO:0000259" key="2">
    <source>
        <dbReference type="Pfam" id="PF13511"/>
    </source>
</evidence>
<dbReference type="Proteomes" id="UP000326287">
    <property type="component" value="Chromosome"/>
</dbReference>
<reference evidence="3 4" key="1">
    <citation type="submission" date="2019-02" db="EMBL/GenBank/DDBJ databases">
        <authorList>
            <person name="Li S.-H."/>
        </authorList>
    </citation>
    <scope>NUCLEOTIDE SEQUENCE [LARGE SCALE GENOMIC DNA]</scope>
    <source>
        <strain evidence="3 4">IMCC14385</strain>
    </source>
</reference>